<protein>
    <submittedName>
        <fullName evidence="1">Uncharacterized protein</fullName>
    </submittedName>
</protein>
<proteinExistence type="predicted"/>
<dbReference type="EMBL" id="WNTK01025486">
    <property type="protein sequence ID" value="KAG9461249.1"/>
    <property type="molecule type" value="Genomic_DNA"/>
</dbReference>
<keyword evidence="2" id="KW-1185">Reference proteome</keyword>
<comment type="caution">
    <text evidence="1">The sequence shown here is derived from an EMBL/GenBank/DDBJ whole genome shotgun (WGS) entry which is preliminary data.</text>
</comment>
<dbReference type="Proteomes" id="UP000770717">
    <property type="component" value="Unassembled WGS sequence"/>
</dbReference>
<name>A0A8J6B180_ELECQ</name>
<evidence type="ECO:0000313" key="2">
    <source>
        <dbReference type="Proteomes" id="UP000770717"/>
    </source>
</evidence>
<gene>
    <name evidence="1" type="ORF">GDO78_017534</name>
</gene>
<organism evidence="1 2">
    <name type="scientific">Eleutherodactylus coqui</name>
    <name type="common">Puerto Rican coqui</name>
    <dbReference type="NCBI Taxonomy" id="57060"/>
    <lineage>
        <taxon>Eukaryota</taxon>
        <taxon>Metazoa</taxon>
        <taxon>Chordata</taxon>
        <taxon>Craniata</taxon>
        <taxon>Vertebrata</taxon>
        <taxon>Euteleostomi</taxon>
        <taxon>Amphibia</taxon>
        <taxon>Batrachia</taxon>
        <taxon>Anura</taxon>
        <taxon>Neobatrachia</taxon>
        <taxon>Hyloidea</taxon>
        <taxon>Eleutherodactylidae</taxon>
        <taxon>Eleutherodactylinae</taxon>
        <taxon>Eleutherodactylus</taxon>
        <taxon>Eleutherodactylus</taxon>
    </lineage>
</organism>
<sequence length="107" mass="12103">MQIPPCLWFPSVQGAQRPPDAQLLLRDLFHWVLGVWPHLCLLSCNGNLGYKATRPLWLHNIESQASCKTKKQPNMRQVARFATCGKDARGVFAAAASRFCQVAEWPR</sequence>
<accession>A0A8J6B180</accession>
<evidence type="ECO:0000313" key="1">
    <source>
        <dbReference type="EMBL" id="KAG9461249.1"/>
    </source>
</evidence>
<dbReference type="AlphaFoldDB" id="A0A8J6B180"/>
<reference evidence="1" key="1">
    <citation type="thesis" date="2020" institute="ProQuest LLC" country="789 East Eisenhower Parkway, Ann Arbor, MI, USA">
        <title>Comparative Genomics and Chromosome Evolution.</title>
        <authorList>
            <person name="Mudd A.B."/>
        </authorList>
    </citation>
    <scope>NUCLEOTIDE SEQUENCE</scope>
    <source>
        <strain evidence="1">HN-11 Male</strain>
        <tissue evidence="1">Kidney and liver</tissue>
    </source>
</reference>